<comment type="caution">
    <text evidence="2">The sequence shown here is derived from an EMBL/GenBank/DDBJ whole genome shotgun (WGS) entry which is preliminary data.</text>
</comment>
<keyword evidence="3" id="KW-1185">Reference proteome</keyword>
<keyword evidence="1" id="KW-0812">Transmembrane</keyword>
<keyword evidence="1" id="KW-1133">Transmembrane helix</keyword>
<keyword evidence="1" id="KW-0472">Membrane</keyword>
<accession>G5K4M2</accession>
<name>G5K4M2_9STRE</name>
<protein>
    <submittedName>
        <fullName evidence="2">Uncharacterized protein</fullName>
    </submittedName>
</protein>
<evidence type="ECO:0000313" key="3">
    <source>
        <dbReference type="Proteomes" id="UP000003330"/>
    </source>
</evidence>
<organism evidence="2 3">
    <name type="scientific">Streptococcus ictaluri 707-05</name>
    <dbReference type="NCBI Taxonomy" id="764299"/>
    <lineage>
        <taxon>Bacteria</taxon>
        <taxon>Bacillati</taxon>
        <taxon>Bacillota</taxon>
        <taxon>Bacilli</taxon>
        <taxon>Lactobacillales</taxon>
        <taxon>Streptococcaceae</taxon>
        <taxon>Streptococcus</taxon>
    </lineage>
</organism>
<evidence type="ECO:0000256" key="1">
    <source>
        <dbReference type="SAM" id="Phobius"/>
    </source>
</evidence>
<evidence type="ECO:0000313" key="2">
    <source>
        <dbReference type="EMBL" id="EHI68823.1"/>
    </source>
</evidence>
<dbReference type="Proteomes" id="UP000003330">
    <property type="component" value="Unassembled WGS sequence"/>
</dbReference>
<reference evidence="2 3" key="1">
    <citation type="journal article" date="2014" name="Int. J. Syst. Evol. Microbiol.">
        <title>Phylogenomics and the dynamic genome evolution of the genus Streptococcus.</title>
        <authorList>
            <consortium name="The Broad Institute Genome Sequencing Platform"/>
            <person name="Richards V.P."/>
            <person name="Palmer S.R."/>
            <person name="Pavinski Bitar P.D."/>
            <person name="Qin X."/>
            <person name="Weinstock G.M."/>
            <person name="Highlander S.K."/>
            <person name="Town C.D."/>
            <person name="Burne R.A."/>
            <person name="Stanhope M.J."/>
        </authorList>
    </citation>
    <scope>NUCLEOTIDE SEQUENCE [LARGE SCALE GENOMIC DNA]</scope>
    <source>
        <strain evidence="2 3">707-05</strain>
    </source>
</reference>
<proteinExistence type="predicted"/>
<dbReference type="AlphaFoldDB" id="G5K4M2"/>
<sequence length="57" mass="6259">MNPTLFPISLAITVDTLPLICALLFLSIAACFLILMISLLPKKGSYQLSKKHSPKRS</sequence>
<gene>
    <name evidence="2" type="ORF">STRIC_1759</name>
</gene>
<feature type="transmembrane region" description="Helical" evidence="1">
    <location>
        <begin position="16"/>
        <end position="40"/>
    </location>
</feature>
<dbReference type="STRING" id="764299.STRIC_1759"/>
<dbReference type="EMBL" id="AEUX02000007">
    <property type="protein sequence ID" value="EHI68823.1"/>
    <property type="molecule type" value="Genomic_DNA"/>
</dbReference>